<dbReference type="Proteomes" id="UP000248544">
    <property type="component" value="Unassembled WGS sequence"/>
</dbReference>
<dbReference type="InterPro" id="IPR050256">
    <property type="entry name" value="Glycosyltransferase_2"/>
</dbReference>
<evidence type="ECO:0000259" key="3">
    <source>
        <dbReference type="Pfam" id="PF00535"/>
    </source>
</evidence>
<proteinExistence type="inferred from homology"/>
<keyword evidence="2" id="KW-0812">Transmembrane</keyword>
<feature type="transmembrane region" description="Helical" evidence="2">
    <location>
        <begin position="222"/>
        <end position="249"/>
    </location>
</feature>
<dbReference type="InterPro" id="IPR029044">
    <property type="entry name" value="Nucleotide-diphossugar_trans"/>
</dbReference>
<feature type="transmembrane region" description="Helical" evidence="2">
    <location>
        <begin position="304"/>
        <end position="329"/>
    </location>
</feature>
<evidence type="ECO:0000313" key="6">
    <source>
        <dbReference type="Proteomes" id="UP000248544"/>
    </source>
</evidence>
<comment type="similarity">
    <text evidence="1">Belongs to the glycosyltransferase 2 family.</text>
</comment>
<keyword evidence="2" id="KW-1133">Transmembrane helix</keyword>
<keyword evidence="6" id="KW-1185">Reference proteome</keyword>
<gene>
    <name evidence="5" type="ORF">C1I98_18545</name>
</gene>
<feature type="domain" description="Glycosyltransferase 2-like" evidence="3">
    <location>
        <begin position="1"/>
        <end position="157"/>
    </location>
</feature>
<dbReference type="PANTHER" id="PTHR48090">
    <property type="entry name" value="UNDECAPRENYL-PHOSPHATE 4-DEOXY-4-FORMAMIDO-L-ARABINOSE TRANSFERASE-RELATED"/>
    <property type="match status" value="1"/>
</dbReference>
<dbReference type="InterPro" id="IPR001173">
    <property type="entry name" value="Glyco_trans_2-like"/>
</dbReference>
<dbReference type="EMBL" id="POUA01000139">
    <property type="protein sequence ID" value="PZG43288.1"/>
    <property type="molecule type" value="Genomic_DNA"/>
</dbReference>
<dbReference type="Pfam" id="PF00535">
    <property type="entry name" value="Glycos_transf_2"/>
    <property type="match status" value="1"/>
</dbReference>
<comment type="caution">
    <text evidence="5">The sequence shown here is derived from an EMBL/GenBank/DDBJ whole genome shotgun (WGS) entry which is preliminary data.</text>
</comment>
<accession>A0A2W2H188</accession>
<dbReference type="InterPro" id="IPR058718">
    <property type="entry name" value="Agl6_TM_C"/>
</dbReference>
<keyword evidence="2" id="KW-0472">Membrane</keyword>
<evidence type="ECO:0000313" key="5">
    <source>
        <dbReference type="EMBL" id="PZG43288.1"/>
    </source>
</evidence>
<feature type="domain" description="Low-salt glycan biosynthesis hexosyltransferase Agl6 C-terminal transmembrane region" evidence="4">
    <location>
        <begin position="277"/>
        <end position="370"/>
    </location>
</feature>
<organism evidence="5 6">
    <name type="scientific">Spongiactinospora gelatinilytica</name>
    <dbReference type="NCBI Taxonomy" id="2666298"/>
    <lineage>
        <taxon>Bacteria</taxon>
        <taxon>Bacillati</taxon>
        <taxon>Actinomycetota</taxon>
        <taxon>Actinomycetes</taxon>
        <taxon>Streptosporangiales</taxon>
        <taxon>Streptosporangiaceae</taxon>
        <taxon>Spongiactinospora</taxon>
    </lineage>
</organism>
<dbReference type="Pfam" id="PF26629">
    <property type="entry name" value="GT2_TM_C"/>
    <property type="match status" value="1"/>
</dbReference>
<reference evidence="5 6" key="1">
    <citation type="submission" date="2018-01" db="EMBL/GenBank/DDBJ databases">
        <title>Draft genome sequence of Sphaerisporangium sp. 7K107.</title>
        <authorList>
            <person name="Sahin N."/>
            <person name="Saygin H."/>
            <person name="Ay H."/>
        </authorList>
    </citation>
    <scope>NUCLEOTIDE SEQUENCE [LARGE SCALE GENOMIC DNA]</scope>
    <source>
        <strain evidence="5 6">7K107</strain>
    </source>
</reference>
<evidence type="ECO:0000256" key="2">
    <source>
        <dbReference type="SAM" id="Phobius"/>
    </source>
</evidence>
<feature type="transmembrane region" description="Helical" evidence="2">
    <location>
        <begin position="261"/>
        <end position="283"/>
    </location>
</feature>
<dbReference type="PANTHER" id="PTHR48090:SF7">
    <property type="entry name" value="RFBJ PROTEIN"/>
    <property type="match status" value="1"/>
</dbReference>
<evidence type="ECO:0000256" key="1">
    <source>
        <dbReference type="ARBA" id="ARBA00006739"/>
    </source>
</evidence>
<feature type="transmembrane region" description="Helical" evidence="2">
    <location>
        <begin position="349"/>
        <end position="371"/>
    </location>
</feature>
<dbReference type="AlphaFoldDB" id="A0A2W2H188"/>
<name>A0A2W2H188_9ACTN</name>
<protein>
    <submittedName>
        <fullName evidence="5">Dolichol-P-glucose synthetase</fullName>
    </submittedName>
</protein>
<dbReference type="Gene3D" id="3.90.550.10">
    <property type="entry name" value="Spore Coat Polysaccharide Biosynthesis Protein SpsA, Chain A"/>
    <property type="match status" value="1"/>
</dbReference>
<sequence>MPCLNEAETVETCVRKALTCMREHDIDGEVVIADNGSTDGSQQLARDAGARVVHVEAKGYGNALIGGIRAARGRYVIMGDADDSYDFTALLPFVEQLRDGADLVMGNRFKGGIAPGAMPPLHRYLGNPVLSFVGRLFFPSAIGDFHCGLRGFRRDSILRLGLQTGGMEFASEMVVKSTLQGLDVREVPTTLSPDGRSRPPHLRSWRDGWRHLRFLLLYSPRWLFFLPGLALMVLGVVAGTALAFGPVWIGELAFDVDTLVGASAMVVIGFQAVLFALFTKVYAAEEGFLPEDRRIKRLVDVITLERGLVVGGLLALAGLAGLVASLVHWQVRSFGELDPRESLRLVVPSATALIMSLQTVFAALFISILGIRRTKETPIDVAASAAEEAAEQVSKEGVAEIAEDVTDDIAEGAAGESAPAKA</sequence>
<evidence type="ECO:0000259" key="4">
    <source>
        <dbReference type="Pfam" id="PF26629"/>
    </source>
</evidence>
<dbReference type="SUPFAM" id="SSF53448">
    <property type="entry name" value="Nucleotide-diphospho-sugar transferases"/>
    <property type="match status" value="1"/>
</dbReference>
<dbReference type="CDD" id="cd04179">
    <property type="entry name" value="DPM_DPG-synthase_like"/>
    <property type="match status" value="1"/>
</dbReference>